<sequence length="330" mass="36948">PKRGWSHEHVPCVGLGRVYRLDPGFAGARPARGCPREPGDLLSAGDDTERFLDLPRASLRRGGVSPGGSGARRRVSRGLRDREEPLGRQRVCLRADLLLLRRTRPLPVPGPLLGSSGSIGPAWDLRPRRGGAAGALRLDDLRFRRFLDIHGHPNGAPPRHGGSPRAQPGLARRATRSTHDAGLPGREVLHAPGGEALRHAPVRGHRHDRDDRRHLRRGLHTGDLRHHLEHLRGLVRQRLRGPRAAPFVLHARGYDRPLRLPERRPLDSPRLRRREVHRLGCFRQGTGYLLPAVYRHGSNRLYPCLPLQDARPGTRRAPRRRGSQKEGQRV</sequence>
<dbReference type="EMBL" id="CADCVC010000135">
    <property type="protein sequence ID" value="CAA9443380.1"/>
    <property type="molecule type" value="Genomic_DNA"/>
</dbReference>
<feature type="region of interest" description="Disordered" evidence="1">
    <location>
        <begin position="150"/>
        <end position="218"/>
    </location>
</feature>
<feature type="non-terminal residue" evidence="2">
    <location>
        <position position="1"/>
    </location>
</feature>
<reference evidence="2" key="1">
    <citation type="submission" date="2020-02" db="EMBL/GenBank/DDBJ databases">
        <authorList>
            <person name="Meier V. D."/>
        </authorList>
    </citation>
    <scope>NUCLEOTIDE SEQUENCE</scope>
    <source>
        <strain evidence="2">AVDCRST_MAG80</strain>
    </source>
</reference>
<dbReference type="AlphaFoldDB" id="A0A6J4QHG3"/>
<evidence type="ECO:0000256" key="1">
    <source>
        <dbReference type="SAM" id="MobiDB-lite"/>
    </source>
</evidence>
<feature type="region of interest" description="Disordered" evidence="1">
    <location>
        <begin position="306"/>
        <end position="330"/>
    </location>
</feature>
<organism evidence="2">
    <name type="scientific">uncultured Rubrobacteraceae bacterium</name>
    <dbReference type="NCBI Taxonomy" id="349277"/>
    <lineage>
        <taxon>Bacteria</taxon>
        <taxon>Bacillati</taxon>
        <taxon>Actinomycetota</taxon>
        <taxon>Rubrobacteria</taxon>
        <taxon>Rubrobacterales</taxon>
        <taxon>Rubrobacteraceae</taxon>
        <taxon>environmental samples</taxon>
    </lineage>
</organism>
<feature type="region of interest" description="Disordered" evidence="1">
    <location>
        <begin position="58"/>
        <end position="81"/>
    </location>
</feature>
<protein>
    <submittedName>
        <fullName evidence="2">Integral membrane protein TerC</fullName>
    </submittedName>
</protein>
<name>A0A6J4QHG3_9ACTN</name>
<accession>A0A6J4QHG3</accession>
<feature type="compositionally biased region" description="Basic residues" evidence="1">
    <location>
        <begin position="313"/>
        <end position="322"/>
    </location>
</feature>
<gene>
    <name evidence="2" type="ORF">AVDCRST_MAG80-1535</name>
</gene>
<feature type="non-terminal residue" evidence="2">
    <location>
        <position position="330"/>
    </location>
</feature>
<proteinExistence type="predicted"/>
<evidence type="ECO:0000313" key="2">
    <source>
        <dbReference type="EMBL" id="CAA9443380.1"/>
    </source>
</evidence>